<dbReference type="RefSeq" id="WP_314281410.1">
    <property type="nucleotide sequence ID" value="NZ_JAVVDO010000008.1"/>
</dbReference>
<evidence type="ECO:0000313" key="4">
    <source>
        <dbReference type="Proteomes" id="UP001258945"/>
    </source>
</evidence>
<comment type="caution">
    <text evidence="3">The sequence shown here is derived from an EMBL/GenBank/DDBJ whole genome shotgun (WGS) entry which is preliminary data.</text>
</comment>
<dbReference type="PIRSF" id="PIRSF018266">
    <property type="entry name" value="FecR"/>
    <property type="match status" value="1"/>
</dbReference>
<name>A0ABU3MDI0_9PROT</name>
<feature type="domain" description="FecR protein" evidence="1">
    <location>
        <begin position="107"/>
        <end position="197"/>
    </location>
</feature>
<dbReference type="Proteomes" id="UP001258945">
    <property type="component" value="Unassembled WGS sequence"/>
</dbReference>
<gene>
    <name evidence="3" type="ORF">RQ831_07385</name>
</gene>
<dbReference type="PANTHER" id="PTHR30273">
    <property type="entry name" value="PERIPLASMIC SIGNAL SENSOR AND SIGMA FACTOR ACTIVATOR FECR-RELATED"/>
    <property type="match status" value="1"/>
</dbReference>
<dbReference type="EMBL" id="JAVVDO010000008">
    <property type="protein sequence ID" value="MDT8330872.1"/>
    <property type="molecule type" value="Genomic_DNA"/>
</dbReference>
<dbReference type="InterPro" id="IPR006860">
    <property type="entry name" value="FecR"/>
</dbReference>
<proteinExistence type="predicted"/>
<evidence type="ECO:0000313" key="3">
    <source>
        <dbReference type="EMBL" id="MDT8330872.1"/>
    </source>
</evidence>
<organism evidence="3 4">
    <name type="scientific">Roseomonas gilardii</name>
    <dbReference type="NCBI Taxonomy" id="257708"/>
    <lineage>
        <taxon>Bacteria</taxon>
        <taxon>Pseudomonadati</taxon>
        <taxon>Pseudomonadota</taxon>
        <taxon>Alphaproteobacteria</taxon>
        <taxon>Acetobacterales</taxon>
        <taxon>Roseomonadaceae</taxon>
        <taxon>Roseomonas</taxon>
    </lineage>
</organism>
<protein>
    <submittedName>
        <fullName evidence="3">FecR family protein</fullName>
    </submittedName>
</protein>
<dbReference type="InterPro" id="IPR032623">
    <property type="entry name" value="FecR_N"/>
</dbReference>
<dbReference type="Gene3D" id="2.60.120.1440">
    <property type="match status" value="1"/>
</dbReference>
<accession>A0ABU3MDI0</accession>
<dbReference type="InterPro" id="IPR012373">
    <property type="entry name" value="Ferrdict_sens_TM"/>
</dbReference>
<dbReference type="Pfam" id="PF04773">
    <property type="entry name" value="FecR"/>
    <property type="match status" value="1"/>
</dbReference>
<dbReference type="Pfam" id="PF16220">
    <property type="entry name" value="DUF4880"/>
    <property type="match status" value="1"/>
</dbReference>
<dbReference type="PANTHER" id="PTHR30273:SF2">
    <property type="entry name" value="PROTEIN FECR"/>
    <property type="match status" value="1"/>
</dbReference>
<feature type="domain" description="FecR N-terminal" evidence="2">
    <location>
        <begin position="21"/>
        <end position="62"/>
    </location>
</feature>
<evidence type="ECO:0000259" key="2">
    <source>
        <dbReference type="Pfam" id="PF16220"/>
    </source>
</evidence>
<keyword evidence="4" id="KW-1185">Reference proteome</keyword>
<reference evidence="3 4" key="1">
    <citation type="journal article" date="2019" name="Microb. Pathog.">
        <title>Comparison of VITEK 2, MALDI-TOF MS, 16S rRNA gene sequencing, and whole-genome sequencing for identification of Roseomonas mucosa.</title>
        <authorList>
            <person name="Rudolph W.W."/>
            <person name="Gunzer F."/>
            <person name="Trauth M."/>
            <person name="Bunk B."/>
            <person name="Bigge R."/>
            <person name="Schrottner P."/>
        </authorList>
    </citation>
    <scope>NUCLEOTIDE SEQUENCE [LARGE SCALE GENOMIC DNA]</scope>
    <source>
        <strain evidence="3 4">DSM 103800</strain>
    </source>
</reference>
<evidence type="ECO:0000259" key="1">
    <source>
        <dbReference type="Pfam" id="PF04773"/>
    </source>
</evidence>
<sequence>MPSLPQARDPLDEPLDPLSETALQWVVHLHSGMATPQDKAAYEAWRSSGPGPAAAASEAERLWQGLGAARGRRSLLPGLAALAVAGGTAALSVQGGLLPRPDRLWTDISTATERRHLTLPDGSELEVDAATRLDLAYDAERRGLVLHAGRIHVHVAPEPGRPFDVRAAGGTTRALGTQFAVSRDGDAVAVVVSEHAVRVSYAGRAVEVPVAQGVAYAPGTGLGEPQPVDLAAETAWRRGTLVFHGRRLAEVVGEIGRYRSGWILIPDAVLRERRITGVFPASDGDAFLAALPSLLPVRLRRFPLVTVIEPLS</sequence>